<dbReference type="PANTHER" id="PTHR33840:SF1">
    <property type="entry name" value="TLE1 PHOSPHOLIPASE DOMAIN-CONTAINING PROTEIN"/>
    <property type="match status" value="1"/>
</dbReference>
<accession>A0A5J5EJB3</accession>
<evidence type="ECO:0000313" key="2">
    <source>
        <dbReference type="EMBL" id="KAA8895785.1"/>
    </source>
</evidence>
<keyword evidence="3" id="KW-1185">Reference proteome</keyword>
<dbReference type="GO" id="GO:0007017">
    <property type="term" value="P:microtubule-based process"/>
    <property type="evidence" value="ECO:0007669"/>
    <property type="project" value="InterPro"/>
</dbReference>
<dbReference type="AlphaFoldDB" id="A0A5J5EJB3"/>
<comment type="caution">
    <text evidence="2">The sequence shown here is derived from an EMBL/GenBank/DDBJ whole genome shotgun (WGS) entry which is preliminary data.</text>
</comment>
<dbReference type="SUPFAM" id="SSF53474">
    <property type="entry name" value="alpha/beta-Hydrolases"/>
    <property type="match status" value="1"/>
</dbReference>
<dbReference type="EMBL" id="VXIS01000245">
    <property type="protein sequence ID" value="KAA8895785.1"/>
    <property type="molecule type" value="Genomic_DNA"/>
</dbReference>
<dbReference type="PROSITE" id="PS00227">
    <property type="entry name" value="TUBULIN"/>
    <property type="match status" value="1"/>
</dbReference>
<evidence type="ECO:0000259" key="1">
    <source>
        <dbReference type="Pfam" id="PF09994"/>
    </source>
</evidence>
<dbReference type="InterPro" id="IPR029058">
    <property type="entry name" value="AB_hydrolase_fold"/>
</dbReference>
<dbReference type="Pfam" id="PF09994">
    <property type="entry name" value="T6SS_Tle1-like_cat"/>
    <property type="match status" value="1"/>
</dbReference>
<dbReference type="PANTHER" id="PTHR33840">
    <property type="match status" value="1"/>
</dbReference>
<protein>
    <recommendedName>
        <fullName evidence="1">T6SS Phospholipase effector Tle1-like catalytic domain-containing protein</fullName>
    </recommendedName>
</protein>
<dbReference type="InterPro" id="IPR018712">
    <property type="entry name" value="Tle1-like_cat"/>
</dbReference>
<dbReference type="GO" id="GO:0005874">
    <property type="term" value="C:microtubule"/>
    <property type="evidence" value="ECO:0007669"/>
    <property type="project" value="InterPro"/>
</dbReference>
<dbReference type="InterPro" id="IPR017975">
    <property type="entry name" value="Tubulin_CS"/>
</dbReference>
<feature type="domain" description="T6SS Phospholipase effector Tle1-like catalytic" evidence="1">
    <location>
        <begin position="14"/>
        <end position="272"/>
    </location>
</feature>
<organism evidence="2 3">
    <name type="scientific">Sphaerosporella brunnea</name>
    <dbReference type="NCBI Taxonomy" id="1250544"/>
    <lineage>
        <taxon>Eukaryota</taxon>
        <taxon>Fungi</taxon>
        <taxon>Dikarya</taxon>
        <taxon>Ascomycota</taxon>
        <taxon>Pezizomycotina</taxon>
        <taxon>Pezizomycetes</taxon>
        <taxon>Pezizales</taxon>
        <taxon>Pyronemataceae</taxon>
        <taxon>Sphaerosporella</taxon>
    </lineage>
</organism>
<reference evidence="2 3" key="1">
    <citation type="submission" date="2019-09" db="EMBL/GenBank/DDBJ databases">
        <title>Draft genome of the ectomycorrhizal ascomycete Sphaerosporella brunnea.</title>
        <authorList>
            <consortium name="DOE Joint Genome Institute"/>
            <person name="Benucci G.M."/>
            <person name="Marozzi G."/>
            <person name="Antonielli L."/>
            <person name="Sanchez S."/>
            <person name="Marco P."/>
            <person name="Wang X."/>
            <person name="Falini L.B."/>
            <person name="Barry K."/>
            <person name="Haridas S."/>
            <person name="Lipzen A."/>
            <person name="Labutti K."/>
            <person name="Grigoriev I.V."/>
            <person name="Murat C."/>
            <person name="Martin F."/>
            <person name="Albertini E."/>
            <person name="Donnini D."/>
            <person name="Bonito G."/>
        </authorList>
    </citation>
    <scope>NUCLEOTIDE SEQUENCE [LARGE SCALE GENOMIC DNA]</scope>
    <source>
        <strain evidence="2 3">Sb_GMNB300</strain>
    </source>
</reference>
<sequence length="428" mass="47284">MVIQLATNAVGDIGTWQNSDGGVKEDPTNITRITRALRHAAADGTPQIVYYQSGVGCGGTIDKIVGGGTGAGLGEHVREAYGFLAHNFYPGDTIHLFGFSRGAYTARSICGLICRLGVLKKRGMDNFYDIYQDYVTGRLRDDAVVAELHAREDGSWVHPNIVVTTIGCFDTVGSLGIPTLPIPLLGHAVSGVFNGKKYSFHDTDLSPRVLHAFHALALDEKRAPFTPAMWHKAPNNTTTELRQCWFPGVHTNVGGGYPDQEIADMTLAWMIERTKTWLEWDFDYLRGIFKNGGGGGDRREWAEGKIYNSRTGMMRLAGTMQRTPGEYHAPNETGECVHVSVRVRKNVLGDWKGGALKGWWWSDQEKCWCAPGSDGTKLKEDWLGDIEKELAGRDIVERLLGWAFPGEDVVNEKSPPDERIVESMRNGK</sequence>
<dbReference type="GO" id="GO:0005525">
    <property type="term" value="F:GTP binding"/>
    <property type="evidence" value="ECO:0007669"/>
    <property type="project" value="InterPro"/>
</dbReference>
<evidence type="ECO:0000313" key="3">
    <source>
        <dbReference type="Proteomes" id="UP000326924"/>
    </source>
</evidence>
<dbReference type="Proteomes" id="UP000326924">
    <property type="component" value="Unassembled WGS sequence"/>
</dbReference>
<name>A0A5J5EJB3_9PEZI</name>
<dbReference type="OrthoDB" id="3057168at2759"/>
<dbReference type="InParanoid" id="A0A5J5EJB3"/>
<proteinExistence type="predicted"/>
<gene>
    <name evidence="2" type="ORF">FN846DRAFT_784582</name>
</gene>